<dbReference type="Gene3D" id="3.30.200.20">
    <property type="entry name" value="Phosphorylase Kinase, domain 1"/>
    <property type="match status" value="1"/>
</dbReference>
<evidence type="ECO:0000256" key="8">
    <source>
        <dbReference type="ARBA" id="ARBA00049003"/>
    </source>
</evidence>
<dbReference type="Proteomes" id="UP000246121">
    <property type="component" value="Unassembled WGS sequence"/>
</dbReference>
<dbReference type="InterPro" id="IPR008271">
    <property type="entry name" value="Ser/Thr_kinase_AS"/>
</dbReference>
<dbReference type="Pfam" id="PF00069">
    <property type="entry name" value="Pkinase"/>
    <property type="match status" value="1"/>
</dbReference>
<dbReference type="VEuPathDB" id="TriTrypDB:TcCLB.510431.140"/>
<dbReference type="SMART" id="SM00220">
    <property type="entry name" value="S_TKc"/>
    <property type="match status" value="1"/>
</dbReference>
<feature type="domain" description="Protein kinase" evidence="13">
    <location>
        <begin position="113"/>
        <end position="412"/>
    </location>
</feature>
<comment type="caution">
    <text evidence="14">The sequence shown here is derived from an EMBL/GenBank/DDBJ whole genome shotgun (WGS) entry which is preliminary data.</text>
</comment>
<dbReference type="OrthoDB" id="9332038at2759"/>
<reference evidence="14 15" key="1">
    <citation type="journal article" date="2018" name="Microb. Genom.">
        <title>Expanding an expanded genome: long-read sequencing of Trypanosoma cruzi.</title>
        <authorList>
            <person name="Berna L."/>
            <person name="Rodriguez M."/>
            <person name="Chiribao M.L."/>
            <person name="Parodi-Talice A."/>
            <person name="Pita S."/>
            <person name="Rijo G."/>
            <person name="Alvarez-Valin F."/>
            <person name="Robello C."/>
        </authorList>
    </citation>
    <scope>NUCLEOTIDE SEQUENCE [LARGE SCALE GENOMIC DNA]</scope>
    <source>
        <strain evidence="14 15">Dm28c</strain>
    </source>
</reference>
<comment type="catalytic activity">
    <reaction evidence="10">
        <text>L-tyrosyl-[protein] + ATP = O-phospho-L-tyrosyl-[protein] + ADP + H(+)</text>
        <dbReference type="Rhea" id="RHEA:10596"/>
        <dbReference type="Rhea" id="RHEA-COMP:10136"/>
        <dbReference type="Rhea" id="RHEA-COMP:20101"/>
        <dbReference type="ChEBI" id="CHEBI:15378"/>
        <dbReference type="ChEBI" id="CHEBI:30616"/>
        <dbReference type="ChEBI" id="CHEBI:46858"/>
        <dbReference type="ChEBI" id="CHEBI:61978"/>
        <dbReference type="ChEBI" id="CHEBI:456216"/>
        <dbReference type="EC" id="2.7.12.1"/>
    </reaction>
</comment>
<dbReference type="Gene3D" id="3.30.10.30">
    <property type="entry name" value="DYRK"/>
    <property type="match status" value="1"/>
</dbReference>
<evidence type="ECO:0000256" key="9">
    <source>
        <dbReference type="ARBA" id="ARBA00049308"/>
    </source>
</evidence>
<dbReference type="VEuPathDB" id="TriTrypDB:Tc_MARK_4255"/>
<evidence type="ECO:0000256" key="2">
    <source>
        <dbReference type="ARBA" id="ARBA00013203"/>
    </source>
</evidence>
<dbReference type="VEuPathDB" id="TriTrypDB:TcCLB.506315.90"/>
<evidence type="ECO:0000313" key="14">
    <source>
        <dbReference type="EMBL" id="PWV02690.1"/>
    </source>
</evidence>
<comment type="similarity">
    <text evidence="1">Belongs to the protein kinase superfamily. CMGC Ser/Thr protein kinase family. MNB/DYRK subfamily.</text>
</comment>
<dbReference type="InterPro" id="IPR050494">
    <property type="entry name" value="Ser_Thr_dual-spec_kinase"/>
</dbReference>
<keyword evidence="4" id="KW-0808">Transferase</keyword>
<keyword evidence="3 12" id="KW-0723">Serine/threonine-protein kinase</keyword>
<dbReference type="VEuPathDB" id="TriTrypDB:TcCL_ESM08774"/>
<dbReference type="VEuPathDB" id="TriTrypDB:TcG_07341"/>
<dbReference type="PANTHER" id="PTHR24058">
    <property type="entry name" value="DUAL SPECIFICITY PROTEIN KINASE"/>
    <property type="match status" value="1"/>
</dbReference>
<evidence type="ECO:0000256" key="6">
    <source>
        <dbReference type="ARBA" id="ARBA00022777"/>
    </source>
</evidence>
<evidence type="ECO:0000256" key="10">
    <source>
        <dbReference type="ARBA" id="ARBA00051680"/>
    </source>
</evidence>
<dbReference type="GO" id="GO:0005524">
    <property type="term" value="F:ATP binding"/>
    <property type="evidence" value="ECO:0007669"/>
    <property type="project" value="UniProtKB-UniRule"/>
</dbReference>
<evidence type="ECO:0000256" key="7">
    <source>
        <dbReference type="ARBA" id="ARBA00022840"/>
    </source>
</evidence>
<dbReference type="InterPro" id="IPR000719">
    <property type="entry name" value="Prot_kinase_dom"/>
</dbReference>
<dbReference type="VEuPathDB" id="TriTrypDB:TCDM_01637"/>
<gene>
    <name evidence="14" type="ORF">C4B63_2g365</name>
</gene>
<dbReference type="VEuPathDB" id="TriTrypDB:C4B63_2g365"/>
<dbReference type="PROSITE" id="PS00107">
    <property type="entry name" value="PROTEIN_KINASE_ATP"/>
    <property type="match status" value="1"/>
</dbReference>
<dbReference type="VEuPathDB" id="TriTrypDB:ECC02_002708"/>
<dbReference type="VEuPathDB" id="TriTrypDB:TcBrA4_0059430"/>
<organism evidence="14 15">
    <name type="scientific">Trypanosoma cruzi</name>
    <dbReference type="NCBI Taxonomy" id="5693"/>
    <lineage>
        <taxon>Eukaryota</taxon>
        <taxon>Discoba</taxon>
        <taxon>Euglenozoa</taxon>
        <taxon>Kinetoplastea</taxon>
        <taxon>Metakinetoplastina</taxon>
        <taxon>Trypanosomatida</taxon>
        <taxon>Trypanosomatidae</taxon>
        <taxon>Trypanosoma</taxon>
        <taxon>Schizotrypanum</taxon>
    </lineage>
</organism>
<keyword evidence="5 11" id="KW-0547">Nucleotide-binding</keyword>
<dbReference type="GO" id="GO:0004712">
    <property type="term" value="F:protein serine/threonine/tyrosine kinase activity"/>
    <property type="evidence" value="ECO:0007669"/>
    <property type="project" value="UniProtKB-EC"/>
</dbReference>
<dbReference type="Gene3D" id="1.10.510.10">
    <property type="entry name" value="Transferase(Phosphotransferase) domain 1"/>
    <property type="match status" value="1"/>
</dbReference>
<dbReference type="InterPro" id="IPR011009">
    <property type="entry name" value="Kinase-like_dom_sf"/>
</dbReference>
<dbReference type="PROSITE" id="PS00108">
    <property type="entry name" value="PROTEIN_KINASE_ST"/>
    <property type="match status" value="1"/>
</dbReference>
<proteinExistence type="inferred from homology"/>
<evidence type="ECO:0000256" key="3">
    <source>
        <dbReference type="ARBA" id="ARBA00022527"/>
    </source>
</evidence>
<keyword evidence="6 14" id="KW-0418">Kinase</keyword>
<dbReference type="VEuPathDB" id="TriTrypDB:TcCL_ESM12621"/>
<dbReference type="PANTHER" id="PTHR24058:SF22">
    <property type="entry name" value="DUAL SPECIFICITY TYROSINE-PHOSPHORYLATION-REGULATED KINASE 4"/>
    <property type="match status" value="1"/>
</dbReference>
<evidence type="ECO:0000256" key="1">
    <source>
        <dbReference type="ARBA" id="ARBA00008867"/>
    </source>
</evidence>
<dbReference type="CDD" id="cd14210">
    <property type="entry name" value="PKc_DYRK"/>
    <property type="match status" value="1"/>
</dbReference>
<dbReference type="AlphaFoldDB" id="A0A2V2W244"/>
<dbReference type="GO" id="GO:0005856">
    <property type="term" value="C:cytoskeleton"/>
    <property type="evidence" value="ECO:0007669"/>
    <property type="project" value="TreeGrafter"/>
</dbReference>
<dbReference type="VEuPathDB" id="TriTrypDB:TCSYLVIO_005627"/>
<evidence type="ECO:0000256" key="5">
    <source>
        <dbReference type="ARBA" id="ARBA00022741"/>
    </source>
</evidence>
<dbReference type="PROSITE" id="PS50011">
    <property type="entry name" value="PROTEIN_KINASE_DOM"/>
    <property type="match status" value="1"/>
</dbReference>
<evidence type="ECO:0000259" key="13">
    <source>
        <dbReference type="PROSITE" id="PS50011"/>
    </source>
</evidence>
<dbReference type="VEuPathDB" id="TriTrypDB:C3747_1g403"/>
<comment type="catalytic activity">
    <reaction evidence="9">
        <text>L-threonyl-[protein] + ATP = O-phospho-L-threonyl-[protein] + ADP + H(+)</text>
        <dbReference type="Rhea" id="RHEA:46608"/>
        <dbReference type="Rhea" id="RHEA-COMP:11060"/>
        <dbReference type="Rhea" id="RHEA-COMP:11605"/>
        <dbReference type="ChEBI" id="CHEBI:15378"/>
        <dbReference type="ChEBI" id="CHEBI:30013"/>
        <dbReference type="ChEBI" id="CHEBI:30616"/>
        <dbReference type="ChEBI" id="CHEBI:61977"/>
        <dbReference type="ChEBI" id="CHEBI:456216"/>
        <dbReference type="EC" id="2.7.12.1"/>
    </reaction>
</comment>
<protein>
    <recommendedName>
        <fullName evidence="2">dual-specificity kinase</fullName>
        <ecNumber evidence="2">2.7.12.1</ecNumber>
    </recommendedName>
</protein>
<keyword evidence="7 11" id="KW-0067">ATP-binding</keyword>
<dbReference type="SUPFAM" id="SSF56112">
    <property type="entry name" value="Protein kinase-like (PK-like)"/>
    <property type="match status" value="1"/>
</dbReference>
<dbReference type="EC" id="2.7.12.1" evidence="2"/>
<evidence type="ECO:0000256" key="11">
    <source>
        <dbReference type="PROSITE-ProRule" id="PRU10141"/>
    </source>
</evidence>
<dbReference type="EMBL" id="PRFA01000002">
    <property type="protein sequence ID" value="PWV02690.1"/>
    <property type="molecule type" value="Genomic_DNA"/>
</dbReference>
<sequence length="461" mass="52113">MYATNKIQGGRLRGSLHYCTQQRFLPSANRSPGFVNARGKVTASQAATSSEYHAAYLTEYEKSEIRGYKDVYYVGQNCERKIQAPVEGGYNCGYDDERGDYTIMLHDHIAYRYEVLGTLGSGSFGQVVKVADHQNGTIVALKIIRNKKRFMSQAKIEVQILSHLRRGDPNGIYGIVQMLDSFTFRSHVCITYELLSINLYEHLKQRNFHPLSLSAVRKIGAGVLVSLSYIWRENIIHCDLKPENILLKTPDRATVKVIDFGSSCFENARIYTYIQSRFYRAPEVILGCSYTKHIDLWSYGCVLCELATGVPIFPGESEQDQLGCIMEYLGAPPNELILQSSRKQELFDVNNGYAPKLVPNSRRKIRYPGTRSLAAFLGLPQDDGFVSFVRQFLCWIPEERVSPRRAMRHPWIADMFEGPPPPLSQVSKTQTNLAVRAAISNAHRITGQPLKVPHLPKIGEH</sequence>
<feature type="binding site" evidence="11">
    <location>
        <position position="142"/>
    </location>
    <ligand>
        <name>ATP</name>
        <dbReference type="ChEBI" id="CHEBI:30616"/>
    </ligand>
</feature>
<dbReference type="InterPro" id="IPR042521">
    <property type="entry name" value="DYRK"/>
</dbReference>
<dbReference type="GO" id="GO:0005737">
    <property type="term" value="C:cytoplasm"/>
    <property type="evidence" value="ECO:0007669"/>
    <property type="project" value="TreeGrafter"/>
</dbReference>
<name>A0A2V2W244_TRYCR</name>
<evidence type="ECO:0000313" key="15">
    <source>
        <dbReference type="Proteomes" id="UP000246121"/>
    </source>
</evidence>
<dbReference type="VEuPathDB" id="TriTrypDB:BCY84_14530"/>
<accession>A0A2V2W244</accession>
<dbReference type="GO" id="GO:0004674">
    <property type="term" value="F:protein serine/threonine kinase activity"/>
    <property type="evidence" value="ECO:0007669"/>
    <property type="project" value="UniProtKB-KW"/>
</dbReference>
<evidence type="ECO:0000256" key="4">
    <source>
        <dbReference type="ARBA" id="ARBA00022679"/>
    </source>
</evidence>
<evidence type="ECO:0000256" key="12">
    <source>
        <dbReference type="RuleBase" id="RU000304"/>
    </source>
</evidence>
<dbReference type="InterPro" id="IPR017441">
    <property type="entry name" value="Protein_kinase_ATP_BS"/>
</dbReference>
<comment type="catalytic activity">
    <reaction evidence="8">
        <text>L-seryl-[protein] + ATP = O-phospho-L-seryl-[protein] + ADP + H(+)</text>
        <dbReference type="Rhea" id="RHEA:17989"/>
        <dbReference type="Rhea" id="RHEA-COMP:9863"/>
        <dbReference type="Rhea" id="RHEA-COMP:11604"/>
        <dbReference type="ChEBI" id="CHEBI:15378"/>
        <dbReference type="ChEBI" id="CHEBI:29999"/>
        <dbReference type="ChEBI" id="CHEBI:30616"/>
        <dbReference type="ChEBI" id="CHEBI:83421"/>
        <dbReference type="ChEBI" id="CHEBI:456216"/>
        <dbReference type="EC" id="2.7.12.1"/>
    </reaction>
</comment>
<dbReference type="VEuPathDB" id="TriTrypDB:TcYC6_0072050"/>